<evidence type="ECO:0000313" key="3">
    <source>
        <dbReference type="Proteomes" id="UP000279236"/>
    </source>
</evidence>
<comment type="caution">
    <text evidence="2">The sequence shown here is derived from an EMBL/GenBank/DDBJ whole genome shotgun (WGS) entry which is preliminary data.</text>
</comment>
<evidence type="ECO:0000313" key="2">
    <source>
        <dbReference type="EMBL" id="RSH77942.1"/>
    </source>
</evidence>
<name>A0A427XGJ0_9TREE</name>
<dbReference type="GeneID" id="39587558"/>
<dbReference type="RefSeq" id="XP_028473089.1">
    <property type="nucleotide sequence ID" value="XM_028618722.1"/>
</dbReference>
<evidence type="ECO:0000256" key="1">
    <source>
        <dbReference type="SAM" id="MobiDB-lite"/>
    </source>
</evidence>
<accession>A0A427XGJ0</accession>
<dbReference type="AlphaFoldDB" id="A0A427XGJ0"/>
<gene>
    <name evidence="2" type="ORF">EHS24_003015</name>
</gene>
<dbReference type="Proteomes" id="UP000279236">
    <property type="component" value="Unassembled WGS sequence"/>
</dbReference>
<keyword evidence="3" id="KW-1185">Reference proteome</keyword>
<sequence length="206" mass="22705">MKRVLASPTAPGRASMYRVQASRRMTTTQPTRALRPSVPVPVAASSPLSLPRASPSSSTSSTSFSSPPGPKGWVEPASDVVDEVDPQQVHFVLHAPTVAAAVGAILTFTAGVLFWLDGELKDLKQEVRKFPDEAVYWPPPPLTLLLWRLTAKIDDKFRRLDTKIDHRTEMLRTDMLQMALHLNVPPRVREQDNNMSTTAESAKTTP</sequence>
<feature type="region of interest" description="Disordered" evidence="1">
    <location>
        <begin position="1"/>
        <end position="77"/>
    </location>
</feature>
<protein>
    <submittedName>
        <fullName evidence="2">Uncharacterized protein</fullName>
    </submittedName>
</protein>
<reference evidence="2 3" key="1">
    <citation type="submission" date="2018-11" db="EMBL/GenBank/DDBJ databases">
        <title>Genome sequence of Apiotrichum porosum DSM 27194.</title>
        <authorList>
            <person name="Aliyu H."/>
            <person name="Gorte O."/>
            <person name="Ochsenreither K."/>
        </authorList>
    </citation>
    <scope>NUCLEOTIDE SEQUENCE [LARGE SCALE GENOMIC DNA]</scope>
    <source>
        <strain evidence="2 3">DSM 27194</strain>
    </source>
</reference>
<dbReference type="EMBL" id="RSCE01000014">
    <property type="protein sequence ID" value="RSH77942.1"/>
    <property type="molecule type" value="Genomic_DNA"/>
</dbReference>
<feature type="compositionally biased region" description="Low complexity" evidence="1">
    <location>
        <begin position="32"/>
        <end position="66"/>
    </location>
</feature>
<proteinExistence type="predicted"/>
<organism evidence="2 3">
    <name type="scientific">Apiotrichum porosum</name>
    <dbReference type="NCBI Taxonomy" id="105984"/>
    <lineage>
        <taxon>Eukaryota</taxon>
        <taxon>Fungi</taxon>
        <taxon>Dikarya</taxon>
        <taxon>Basidiomycota</taxon>
        <taxon>Agaricomycotina</taxon>
        <taxon>Tremellomycetes</taxon>
        <taxon>Trichosporonales</taxon>
        <taxon>Trichosporonaceae</taxon>
        <taxon>Apiotrichum</taxon>
    </lineage>
</organism>